<gene>
    <name evidence="14" type="ORF">SAMN05421807_101407</name>
</gene>
<comment type="cofactor">
    <cofactor evidence="1">
        <name>Zn(2+)</name>
        <dbReference type="ChEBI" id="CHEBI:29105"/>
    </cofactor>
</comment>
<evidence type="ECO:0000256" key="4">
    <source>
        <dbReference type="ARBA" id="ARBA00022670"/>
    </source>
</evidence>
<keyword evidence="6" id="KW-0479">Metal-binding</keyword>
<dbReference type="GO" id="GO:0006508">
    <property type="term" value="P:proteolysis"/>
    <property type="evidence" value="ECO:0007669"/>
    <property type="project" value="UniProtKB-KW"/>
</dbReference>
<evidence type="ECO:0000256" key="6">
    <source>
        <dbReference type="ARBA" id="ARBA00022723"/>
    </source>
</evidence>
<keyword evidence="7" id="KW-0378">Hydrolase</keyword>
<keyword evidence="5 12" id="KW-0812">Transmembrane</keyword>
<evidence type="ECO:0000256" key="10">
    <source>
        <dbReference type="ARBA" id="ARBA00023049"/>
    </source>
</evidence>
<feature type="transmembrane region" description="Helical" evidence="12">
    <location>
        <begin position="84"/>
        <end position="105"/>
    </location>
</feature>
<evidence type="ECO:0000256" key="2">
    <source>
        <dbReference type="ARBA" id="ARBA00004141"/>
    </source>
</evidence>
<dbReference type="GO" id="GO:0008237">
    <property type="term" value="F:metallopeptidase activity"/>
    <property type="evidence" value="ECO:0007669"/>
    <property type="project" value="UniProtKB-KW"/>
</dbReference>
<evidence type="ECO:0000256" key="1">
    <source>
        <dbReference type="ARBA" id="ARBA00001947"/>
    </source>
</evidence>
<dbReference type="CDD" id="cd06161">
    <property type="entry name" value="S2P-M50_SpoIVFB"/>
    <property type="match status" value="1"/>
</dbReference>
<dbReference type="PANTHER" id="PTHR39188:SF3">
    <property type="entry name" value="STAGE IV SPORULATION PROTEIN FB"/>
    <property type="match status" value="1"/>
</dbReference>
<sequence>MTMWNNLLPKVHFHPILLLFLLISFFTGTFMQLAILLFIVFFHELGHYIMALQFKWRIKKIMLWVFGGVMDTEEHGTRPVREEVLVICAGPFQHIVLYVIALVAVDTGVISSSIFDTFMYYNTTIFIFNLLPVLPLDGGKLLQLLMSTKWPYKMAYYRSIYFSLIACLFLLGTSLVVQPFTLSTFLLCLFLLFENKNEWKKRYYVFTRFLLKRFETRHNPIGRTRSIRVKAEKSLLEVFSHFYRGWSHNIHIIYPNGSIKLMNEYDCLYWYFEAKRYKDTVGDLGDLTNNTK</sequence>
<keyword evidence="4" id="KW-0645">Protease</keyword>
<keyword evidence="11 12" id="KW-0472">Membrane</keyword>
<feature type="transmembrane region" description="Helical" evidence="12">
    <location>
        <begin position="117"/>
        <end position="134"/>
    </location>
</feature>
<comment type="similarity">
    <text evidence="3">Belongs to the peptidase M50B family.</text>
</comment>
<dbReference type="GO" id="GO:0016020">
    <property type="term" value="C:membrane"/>
    <property type="evidence" value="ECO:0007669"/>
    <property type="project" value="UniProtKB-SubCell"/>
</dbReference>
<evidence type="ECO:0000313" key="15">
    <source>
        <dbReference type="Proteomes" id="UP000184079"/>
    </source>
</evidence>
<keyword evidence="8" id="KW-0862">Zinc</keyword>
<feature type="transmembrane region" description="Helical" evidence="12">
    <location>
        <begin position="155"/>
        <end position="171"/>
    </location>
</feature>
<evidence type="ECO:0000256" key="3">
    <source>
        <dbReference type="ARBA" id="ARBA00007931"/>
    </source>
</evidence>
<dbReference type="PANTHER" id="PTHR39188">
    <property type="entry name" value="MEMBRANE-ASSOCIATED ZINC METALLOPROTEASE M50B"/>
    <property type="match status" value="1"/>
</dbReference>
<proteinExistence type="inferred from homology"/>
<feature type="transmembrane region" description="Helical" evidence="12">
    <location>
        <begin position="16"/>
        <end position="42"/>
    </location>
</feature>
<evidence type="ECO:0000259" key="13">
    <source>
        <dbReference type="Pfam" id="PF02163"/>
    </source>
</evidence>
<name>A0A1M5M8C7_9BACI</name>
<feature type="domain" description="Peptidase M50" evidence="13">
    <location>
        <begin position="112"/>
        <end position="150"/>
    </location>
</feature>
<keyword evidence="15" id="KW-1185">Reference proteome</keyword>
<keyword evidence="10" id="KW-0482">Metalloprotease</keyword>
<dbReference type="Proteomes" id="UP000184079">
    <property type="component" value="Unassembled WGS sequence"/>
</dbReference>
<reference evidence="15" key="1">
    <citation type="submission" date="2016-11" db="EMBL/GenBank/DDBJ databases">
        <authorList>
            <person name="Varghese N."/>
            <person name="Submissions S."/>
        </authorList>
    </citation>
    <scope>NUCLEOTIDE SEQUENCE [LARGE SCALE GENOMIC DNA]</scope>
    <source>
        <strain evidence="15">CGMCC 1.6496</strain>
    </source>
</reference>
<comment type="subcellular location">
    <subcellularLocation>
        <location evidence="2">Membrane</location>
        <topology evidence="2">Multi-pass membrane protein</topology>
    </subcellularLocation>
</comment>
<dbReference type="EMBL" id="FQXD01000001">
    <property type="protein sequence ID" value="SHG73486.1"/>
    <property type="molecule type" value="Genomic_DNA"/>
</dbReference>
<dbReference type="AlphaFoldDB" id="A0A1M5M8C7"/>
<keyword evidence="9 12" id="KW-1133">Transmembrane helix</keyword>
<evidence type="ECO:0000256" key="8">
    <source>
        <dbReference type="ARBA" id="ARBA00022833"/>
    </source>
</evidence>
<feature type="domain" description="Peptidase M50" evidence="13">
    <location>
        <begin position="33"/>
        <end position="105"/>
    </location>
</feature>
<organism evidence="14 15">
    <name type="scientific">Virgibacillus chiguensis</name>
    <dbReference type="NCBI Taxonomy" id="411959"/>
    <lineage>
        <taxon>Bacteria</taxon>
        <taxon>Bacillati</taxon>
        <taxon>Bacillota</taxon>
        <taxon>Bacilli</taxon>
        <taxon>Bacillales</taxon>
        <taxon>Bacillaceae</taxon>
        <taxon>Virgibacillus</taxon>
    </lineage>
</organism>
<evidence type="ECO:0000256" key="5">
    <source>
        <dbReference type="ARBA" id="ARBA00022692"/>
    </source>
</evidence>
<dbReference type="GO" id="GO:0046872">
    <property type="term" value="F:metal ion binding"/>
    <property type="evidence" value="ECO:0007669"/>
    <property type="project" value="UniProtKB-KW"/>
</dbReference>
<dbReference type="Pfam" id="PF02163">
    <property type="entry name" value="Peptidase_M50"/>
    <property type="match status" value="2"/>
</dbReference>
<evidence type="ECO:0000256" key="12">
    <source>
        <dbReference type="SAM" id="Phobius"/>
    </source>
</evidence>
<evidence type="ECO:0000313" key="14">
    <source>
        <dbReference type="EMBL" id="SHG73486.1"/>
    </source>
</evidence>
<dbReference type="InterPro" id="IPR008915">
    <property type="entry name" value="Peptidase_M50"/>
</dbReference>
<evidence type="ECO:0000256" key="11">
    <source>
        <dbReference type="ARBA" id="ARBA00023136"/>
    </source>
</evidence>
<evidence type="ECO:0000256" key="7">
    <source>
        <dbReference type="ARBA" id="ARBA00022801"/>
    </source>
</evidence>
<protein>
    <submittedName>
        <fullName evidence="14">Stage IV sporulation protein FB</fullName>
    </submittedName>
</protein>
<accession>A0A1M5M8C7</accession>
<evidence type="ECO:0000256" key="9">
    <source>
        <dbReference type="ARBA" id="ARBA00022989"/>
    </source>
</evidence>